<evidence type="ECO:0008006" key="5">
    <source>
        <dbReference type="Google" id="ProtNLM"/>
    </source>
</evidence>
<keyword evidence="4" id="KW-1185">Reference proteome</keyword>
<accession>A0A369LZK7</accession>
<dbReference type="Pfam" id="PF13938">
    <property type="entry name" value="DUF4213"/>
    <property type="match status" value="1"/>
</dbReference>
<gene>
    <name evidence="3" type="ORF">C1877_10175</name>
</gene>
<comment type="caution">
    <text evidence="3">The sequence shown here is derived from an EMBL/GenBank/DDBJ whole genome shotgun (WGS) entry which is preliminary data.</text>
</comment>
<organism evidence="3 4">
    <name type="scientific">Gordonibacter pamelaeae</name>
    <dbReference type="NCBI Taxonomy" id="471189"/>
    <lineage>
        <taxon>Bacteria</taxon>
        <taxon>Bacillati</taxon>
        <taxon>Actinomycetota</taxon>
        <taxon>Coriobacteriia</taxon>
        <taxon>Eggerthellales</taxon>
        <taxon>Eggerthellaceae</taxon>
        <taxon>Gordonibacter</taxon>
    </lineage>
</organism>
<name>A0A369LZK7_9ACTN</name>
<dbReference type="RefSeq" id="WP_015539587.1">
    <property type="nucleotide sequence ID" value="NZ_CABMMS010000006.1"/>
</dbReference>
<evidence type="ECO:0000259" key="2">
    <source>
        <dbReference type="Pfam" id="PF13938"/>
    </source>
</evidence>
<dbReference type="InterPro" id="IPR007161">
    <property type="entry name" value="DUF364"/>
</dbReference>
<dbReference type="Pfam" id="PF04016">
    <property type="entry name" value="DUF364"/>
    <property type="match status" value="1"/>
</dbReference>
<dbReference type="EMBL" id="PPTS01000006">
    <property type="protein sequence ID" value="RDB64087.1"/>
    <property type="molecule type" value="Genomic_DNA"/>
</dbReference>
<feature type="domain" description="Putative heavy-metal chelation" evidence="1">
    <location>
        <begin position="154"/>
        <end position="290"/>
    </location>
</feature>
<sequence>MCGKPNGFVAADAPRSLHELIEETLRITCADGLIPTVRRLCFGARWAVVELSDGRAGRAFTFNGQHAVYGALDFEYMRSLQSLTGVHADDAVAQLLDEGVCGITPGAADDAAYCSLRRSVALAVANALSCEVNAPEALAERGFAVSDPFDRSFLRSDDAVVLVGAGMLLREAAAMCASLDVVDLRPRAALQSVLLDADGVHTGPGTVRFHGVEDTAALVAQADVVGITGCALENDSLFDIARLPRRAREFVVFGPSAQAPMELFAALGATRVLASRIVDADALIEGMLEAFDAAGPRSATEGSVVTMPEQGRE</sequence>
<feature type="domain" description="DUF4213" evidence="2">
    <location>
        <begin position="36"/>
        <end position="129"/>
    </location>
</feature>
<dbReference type="AlphaFoldDB" id="A0A369LZK7"/>
<dbReference type="GeneID" id="78360058"/>
<protein>
    <recommendedName>
        <fullName evidence="5">Heavy-metal chelation domain-containing protein</fullName>
    </recommendedName>
</protein>
<dbReference type="Gene3D" id="3.40.50.11590">
    <property type="match status" value="1"/>
</dbReference>
<reference evidence="3 4" key="1">
    <citation type="journal article" date="2018" name="Elife">
        <title>Discovery and characterization of a prevalent human gut bacterial enzyme sufficient for the inactivation of a family of plant toxins.</title>
        <authorList>
            <person name="Koppel N."/>
            <person name="Bisanz J.E."/>
            <person name="Pandelia M.E."/>
            <person name="Turnbaugh P.J."/>
            <person name="Balskus E.P."/>
        </authorList>
    </citation>
    <scope>NUCLEOTIDE SEQUENCE [LARGE SCALE GENOMIC DNA]</scope>
    <source>
        <strain evidence="3 4">3C</strain>
    </source>
</reference>
<proteinExistence type="predicted"/>
<evidence type="ECO:0000313" key="3">
    <source>
        <dbReference type="EMBL" id="RDB64087.1"/>
    </source>
</evidence>
<dbReference type="SUPFAM" id="SSF159713">
    <property type="entry name" value="Dhaf3308-like"/>
    <property type="match status" value="1"/>
</dbReference>
<evidence type="ECO:0000259" key="1">
    <source>
        <dbReference type="Pfam" id="PF04016"/>
    </source>
</evidence>
<dbReference type="OrthoDB" id="358386at2"/>
<dbReference type="InterPro" id="IPR025251">
    <property type="entry name" value="DUF4213"/>
</dbReference>
<dbReference type="Proteomes" id="UP000254000">
    <property type="component" value="Unassembled WGS sequence"/>
</dbReference>
<evidence type="ECO:0000313" key="4">
    <source>
        <dbReference type="Proteomes" id="UP000254000"/>
    </source>
</evidence>